<proteinExistence type="predicted"/>
<evidence type="ECO:0008006" key="3">
    <source>
        <dbReference type="Google" id="ProtNLM"/>
    </source>
</evidence>
<dbReference type="SUPFAM" id="SSF52402">
    <property type="entry name" value="Adenine nucleotide alpha hydrolases-like"/>
    <property type="match status" value="1"/>
</dbReference>
<sequence>MNWRVLLPVGSFRDPLDWLDSPQSAPLALARQMIQQHGGDLAVIGYGAAQDLSVLQWAREAGASEVFLVRTEAGTEATAIVSALAAQWAEETQVCVMALGTSDTVPWMLGSHLGWAVVPGIRSVMVHDAASVTVRQGRPQGWQAELLVRTPAILLLDPRFFRSLYLTVRQRQHATQAAMEIPEHHLLGLGQPGPVLRPYRKVALKVGGAGAGLDARARLGALSNPQPASAQAKSVVNGSTEEITQAIMKFLLAKDLLP</sequence>
<evidence type="ECO:0000313" key="1">
    <source>
        <dbReference type="EMBL" id="PSR32692.1"/>
    </source>
</evidence>
<reference evidence="1 2" key="1">
    <citation type="journal article" date="2014" name="BMC Genomics">
        <title>Comparison of environmental and isolate Sulfobacillus genomes reveals diverse carbon, sulfur, nitrogen, and hydrogen metabolisms.</title>
        <authorList>
            <person name="Justice N.B."/>
            <person name="Norman A."/>
            <person name="Brown C.T."/>
            <person name="Singh A."/>
            <person name="Thomas B.C."/>
            <person name="Banfield J.F."/>
        </authorList>
    </citation>
    <scope>NUCLEOTIDE SEQUENCE [LARGE SCALE GENOMIC DNA]</scope>
    <source>
        <strain evidence="1">AMDSBA4</strain>
    </source>
</reference>
<organism evidence="1 2">
    <name type="scientific">Sulfobacillus benefaciens</name>
    <dbReference type="NCBI Taxonomy" id="453960"/>
    <lineage>
        <taxon>Bacteria</taxon>
        <taxon>Bacillati</taxon>
        <taxon>Bacillota</taxon>
        <taxon>Clostridia</taxon>
        <taxon>Eubacteriales</taxon>
        <taxon>Clostridiales Family XVII. Incertae Sedis</taxon>
        <taxon>Sulfobacillus</taxon>
    </lineage>
</organism>
<dbReference type="EMBL" id="PXYW01000033">
    <property type="protein sequence ID" value="PSR32692.1"/>
    <property type="molecule type" value="Genomic_DNA"/>
</dbReference>
<comment type="caution">
    <text evidence="1">The sequence shown here is derived from an EMBL/GenBank/DDBJ whole genome shotgun (WGS) entry which is preliminary data.</text>
</comment>
<name>A0A2T2XE32_9FIRM</name>
<evidence type="ECO:0000313" key="2">
    <source>
        <dbReference type="Proteomes" id="UP000242972"/>
    </source>
</evidence>
<protein>
    <recommendedName>
        <fullName evidence="3">Electron transfer flavoprotein alpha/beta-subunit N-terminal domain-containing protein</fullName>
    </recommendedName>
</protein>
<gene>
    <name evidence="1" type="ORF">C7B46_13100</name>
</gene>
<dbReference type="AlphaFoldDB" id="A0A2T2XE32"/>
<dbReference type="InterPro" id="IPR014729">
    <property type="entry name" value="Rossmann-like_a/b/a_fold"/>
</dbReference>
<dbReference type="Gene3D" id="3.40.50.620">
    <property type="entry name" value="HUPs"/>
    <property type="match status" value="1"/>
</dbReference>
<accession>A0A2T2XE32</accession>
<dbReference type="Proteomes" id="UP000242972">
    <property type="component" value="Unassembled WGS sequence"/>
</dbReference>